<name>A0AC61QMN2_9BACT</name>
<dbReference type="EMBL" id="SRZC01000023">
    <property type="protein sequence ID" value="TGX80668.1"/>
    <property type="molecule type" value="Genomic_DNA"/>
</dbReference>
<evidence type="ECO:0000313" key="1">
    <source>
        <dbReference type="EMBL" id="TGX80668.1"/>
    </source>
</evidence>
<keyword evidence="2" id="KW-1185">Reference proteome</keyword>
<dbReference type="Proteomes" id="UP000308886">
    <property type="component" value="Unassembled WGS sequence"/>
</dbReference>
<evidence type="ECO:0000313" key="2">
    <source>
        <dbReference type="Proteomes" id="UP000308886"/>
    </source>
</evidence>
<protein>
    <submittedName>
        <fullName evidence="1">Sugar O-acetyltransferase</fullName>
    </submittedName>
</protein>
<comment type="caution">
    <text evidence="1">The sequence shown here is derived from an EMBL/GenBank/DDBJ whole genome shotgun (WGS) entry which is preliminary data.</text>
</comment>
<accession>A0AC61QMN2</accession>
<proteinExistence type="predicted"/>
<sequence>MENMTEREKMNAGMLYDANFDSELVKMRMEAKELCYDYNHTRPSEEEGRTAILKKLFKSTGEHLLIEQPFVCDYGCNISVGEGFFANYNLVILDPAPVTFGDNCFIAPNCCFTTAAHPLDVERRNVGLETCKPIHVGNNVWIGANVVVLPGVTIGDGAVIGAGSVVTRDIPAGAVAYGNPCRPHRKAE</sequence>
<reference evidence="1" key="1">
    <citation type="submission" date="2019-04" db="EMBL/GenBank/DDBJ databases">
        <title>Microbes associate with the intestines of laboratory mice.</title>
        <authorList>
            <person name="Navarre W."/>
            <person name="Wong E."/>
            <person name="Huang K."/>
            <person name="Tropini C."/>
            <person name="Ng K."/>
            <person name="Yu B."/>
        </authorList>
    </citation>
    <scope>NUCLEOTIDE SEQUENCE</scope>
    <source>
        <strain evidence="1">NM73_A23</strain>
    </source>
</reference>
<gene>
    <name evidence="1" type="ORF">E5358_12350</name>
</gene>
<organism evidence="1 2">
    <name type="scientific">Palleniella muris</name>
    <dbReference type="NCBI Taxonomy" id="3038145"/>
    <lineage>
        <taxon>Bacteria</taxon>
        <taxon>Pseudomonadati</taxon>
        <taxon>Bacteroidota</taxon>
        <taxon>Bacteroidia</taxon>
        <taxon>Bacteroidales</taxon>
        <taxon>Prevotellaceae</taxon>
        <taxon>Palleniella</taxon>
    </lineage>
</organism>